<reference evidence="1" key="1">
    <citation type="submission" date="2020-03" db="EMBL/GenBank/DDBJ databases">
        <title>Castanea mollissima Vanexum genome sequencing.</title>
        <authorList>
            <person name="Staton M."/>
        </authorList>
    </citation>
    <scope>NUCLEOTIDE SEQUENCE</scope>
    <source>
        <tissue evidence="1">Leaf</tissue>
    </source>
</reference>
<sequence length="70" mass="7875">MIIVEALWLLSSGKVSFNSQVWDVMSSYKEASEDFTTLCMLIVSKPTLQDSLVALMNSLMFFRARAVPVK</sequence>
<gene>
    <name evidence="1" type="ORF">CMV_020333</name>
</gene>
<name>A0A8J4QZ56_9ROSI</name>
<comment type="caution">
    <text evidence="1">The sequence shown here is derived from an EMBL/GenBank/DDBJ whole genome shotgun (WGS) entry which is preliminary data.</text>
</comment>
<proteinExistence type="predicted"/>
<evidence type="ECO:0000313" key="2">
    <source>
        <dbReference type="Proteomes" id="UP000737018"/>
    </source>
</evidence>
<accession>A0A8J4QZ56</accession>
<protein>
    <submittedName>
        <fullName evidence="1">Uncharacterized protein</fullName>
    </submittedName>
</protein>
<dbReference type="AlphaFoldDB" id="A0A8J4QZ56"/>
<dbReference type="Proteomes" id="UP000737018">
    <property type="component" value="Unassembled WGS sequence"/>
</dbReference>
<organism evidence="1 2">
    <name type="scientific">Castanea mollissima</name>
    <name type="common">Chinese chestnut</name>
    <dbReference type="NCBI Taxonomy" id="60419"/>
    <lineage>
        <taxon>Eukaryota</taxon>
        <taxon>Viridiplantae</taxon>
        <taxon>Streptophyta</taxon>
        <taxon>Embryophyta</taxon>
        <taxon>Tracheophyta</taxon>
        <taxon>Spermatophyta</taxon>
        <taxon>Magnoliopsida</taxon>
        <taxon>eudicotyledons</taxon>
        <taxon>Gunneridae</taxon>
        <taxon>Pentapetalae</taxon>
        <taxon>rosids</taxon>
        <taxon>fabids</taxon>
        <taxon>Fagales</taxon>
        <taxon>Fagaceae</taxon>
        <taxon>Castanea</taxon>
    </lineage>
</organism>
<keyword evidence="2" id="KW-1185">Reference proteome</keyword>
<dbReference type="EMBL" id="JRKL02003749">
    <property type="protein sequence ID" value="KAF3954302.1"/>
    <property type="molecule type" value="Genomic_DNA"/>
</dbReference>
<evidence type="ECO:0000313" key="1">
    <source>
        <dbReference type="EMBL" id="KAF3954302.1"/>
    </source>
</evidence>